<dbReference type="EMBL" id="CP073767">
    <property type="protein sequence ID" value="UWZ51748.1"/>
    <property type="molecule type" value="Genomic_DNA"/>
</dbReference>
<dbReference type="AlphaFoldDB" id="A0A9Q9IEI6"/>
<dbReference type="Proteomes" id="UP001058003">
    <property type="component" value="Chromosome"/>
</dbReference>
<dbReference type="Pfam" id="PF08974">
    <property type="entry name" value="DUF1877"/>
    <property type="match status" value="1"/>
</dbReference>
<dbReference type="Gene3D" id="3.40.1760.10">
    <property type="entry name" value="YfbM-like super family"/>
    <property type="match status" value="1"/>
</dbReference>
<dbReference type="InterPro" id="IPR035944">
    <property type="entry name" value="YfbM-like_sf"/>
</dbReference>
<name>A0A9Q9IEI6_9ACTN</name>
<dbReference type="OrthoDB" id="5354816at2"/>
<dbReference type="KEGG" id="daur:Daura_34150"/>
<proteinExistence type="predicted"/>
<organism evidence="1 2">
    <name type="scientific">Dactylosporangium aurantiacum</name>
    <dbReference type="NCBI Taxonomy" id="35754"/>
    <lineage>
        <taxon>Bacteria</taxon>
        <taxon>Bacillati</taxon>
        <taxon>Actinomycetota</taxon>
        <taxon>Actinomycetes</taxon>
        <taxon>Micromonosporales</taxon>
        <taxon>Micromonosporaceae</taxon>
        <taxon>Dactylosporangium</taxon>
    </lineage>
</organism>
<accession>A0A9Q9IEI6</accession>
<dbReference type="SUPFAM" id="SSF111069">
    <property type="entry name" value="Hypothetical protein yfbM"/>
    <property type="match status" value="1"/>
</dbReference>
<evidence type="ECO:0000313" key="2">
    <source>
        <dbReference type="Proteomes" id="UP001058003"/>
    </source>
</evidence>
<sequence>MGMDLIGRRLSAGELRAVLADPAAVDELLYGDLDDDEADMPEPELDLDRSWHVVHFLLTGTAWEVTQGAGEAVLGGVEIGEDGGYGPARLLDAATVRRIAAALDTLDVDALCARFDPAAMTAADLYPDTLRLGPGDVRSFLDPYLADLRRFYATAATNGEAVLLAIT</sequence>
<dbReference type="InterPro" id="IPR015068">
    <property type="entry name" value="DUF1877"/>
</dbReference>
<evidence type="ECO:0000313" key="1">
    <source>
        <dbReference type="EMBL" id="UWZ51748.1"/>
    </source>
</evidence>
<reference evidence="1" key="1">
    <citation type="submission" date="2021-04" db="EMBL/GenBank/DDBJ databases">
        <title>Dactylosporangium aurantiacum NRRL B-8018 full assembly.</title>
        <authorList>
            <person name="Hartkoorn R.C."/>
            <person name="Beaudoing E."/>
            <person name="Hot D."/>
        </authorList>
    </citation>
    <scope>NUCLEOTIDE SEQUENCE</scope>
    <source>
        <strain evidence="1">NRRL B-8018</strain>
    </source>
</reference>
<keyword evidence="2" id="KW-1185">Reference proteome</keyword>
<protein>
    <submittedName>
        <fullName evidence="1">YfbM family protein</fullName>
    </submittedName>
</protein>
<dbReference type="RefSeq" id="WP_033359008.1">
    <property type="nucleotide sequence ID" value="NZ_CP073767.1"/>
</dbReference>
<gene>
    <name evidence="1" type="ORF">Daura_34150</name>
</gene>